<evidence type="ECO:0000313" key="2">
    <source>
        <dbReference type="Proteomes" id="UP001642260"/>
    </source>
</evidence>
<sequence>MVNSTSFLSHHHRRIRKRALFQQRHSIVKGSTTVLRWILHCRPDLPRNLVCQDPAITVLNKPHGMAVQVNHMYFHAL</sequence>
<organism evidence="1 2">
    <name type="scientific">Eruca vesicaria subsp. sativa</name>
    <name type="common">Garden rocket</name>
    <name type="synonym">Eruca sativa</name>
    <dbReference type="NCBI Taxonomy" id="29727"/>
    <lineage>
        <taxon>Eukaryota</taxon>
        <taxon>Viridiplantae</taxon>
        <taxon>Streptophyta</taxon>
        <taxon>Embryophyta</taxon>
        <taxon>Tracheophyta</taxon>
        <taxon>Spermatophyta</taxon>
        <taxon>Magnoliopsida</taxon>
        <taxon>eudicotyledons</taxon>
        <taxon>Gunneridae</taxon>
        <taxon>Pentapetalae</taxon>
        <taxon>rosids</taxon>
        <taxon>malvids</taxon>
        <taxon>Brassicales</taxon>
        <taxon>Brassicaceae</taxon>
        <taxon>Brassiceae</taxon>
        <taxon>Eruca</taxon>
    </lineage>
</organism>
<proteinExistence type="predicted"/>
<keyword evidence="2" id="KW-1185">Reference proteome</keyword>
<accession>A0ABC8JF78</accession>
<reference evidence="1 2" key="1">
    <citation type="submission" date="2022-03" db="EMBL/GenBank/DDBJ databases">
        <authorList>
            <person name="Macdonald S."/>
            <person name="Ahmed S."/>
            <person name="Newling K."/>
        </authorList>
    </citation>
    <scope>NUCLEOTIDE SEQUENCE [LARGE SCALE GENOMIC DNA]</scope>
</reference>
<dbReference type="Proteomes" id="UP001642260">
    <property type="component" value="Unassembled WGS sequence"/>
</dbReference>
<name>A0ABC8JF78_ERUVS</name>
<dbReference type="EMBL" id="CAKOAT010102932">
    <property type="protein sequence ID" value="CAH8325731.1"/>
    <property type="molecule type" value="Genomic_DNA"/>
</dbReference>
<evidence type="ECO:0000313" key="1">
    <source>
        <dbReference type="EMBL" id="CAH8325731.1"/>
    </source>
</evidence>
<gene>
    <name evidence="1" type="ORF">ERUC_LOCUS10467</name>
</gene>
<dbReference type="AlphaFoldDB" id="A0ABC8JF78"/>
<comment type="caution">
    <text evidence="1">The sequence shown here is derived from an EMBL/GenBank/DDBJ whole genome shotgun (WGS) entry which is preliminary data.</text>
</comment>
<protein>
    <submittedName>
        <fullName evidence="1">Uncharacterized protein</fullName>
    </submittedName>
</protein>